<reference evidence="9" key="1">
    <citation type="submission" date="2016-11" db="UniProtKB">
        <authorList>
            <consortium name="WormBaseParasite"/>
        </authorList>
    </citation>
    <scope>IDENTIFICATION</scope>
</reference>
<evidence type="ECO:0000256" key="2">
    <source>
        <dbReference type="ARBA" id="ARBA00022692"/>
    </source>
</evidence>
<dbReference type="GO" id="GO:0007156">
    <property type="term" value="P:homophilic cell adhesion via plasma membrane adhesion molecules"/>
    <property type="evidence" value="ECO:0007669"/>
    <property type="project" value="InterPro"/>
</dbReference>
<dbReference type="Proteomes" id="UP000095280">
    <property type="component" value="Unplaced"/>
</dbReference>
<dbReference type="CDD" id="cd11304">
    <property type="entry name" value="Cadherin_repeat"/>
    <property type="match status" value="2"/>
</dbReference>
<feature type="domain" description="Cadherin" evidence="7">
    <location>
        <begin position="23"/>
        <end position="79"/>
    </location>
</feature>
<feature type="domain" description="Cadherin" evidence="7">
    <location>
        <begin position="85"/>
        <end position="215"/>
    </location>
</feature>
<dbReference type="InterPro" id="IPR015919">
    <property type="entry name" value="Cadherin-like_sf"/>
</dbReference>
<dbReference type="InterPro" id="IPR002126">
    <property type="entry name" value="Cadherin-like_dom"/>
</dbReference>
<dbReference type="InterPro" id="IPR050174">
    <property type="entry name" value="Protocadherin/Cadherin-CA"/>
</dbReference>
<feature type="region of interest" description="Disordered" evidence="6">
    <location>
        <begin position="1"/>
        <end position="25"/>
    </location>
</feature>
<dbReference type="AlphaFoldDB" id="A0A1I8JAF9"/>
<evidence type="ECO:0000256" key="3">
    <source>
        <dbReference type="ARBA" id="ARBA00022989"/>
    </source>
</evidence>
<dbReference type="PROSITE" id="PS50268">
    <property type="entry name" value="CADHERIN_2"/>
    <property type="match status" value="2"/>
</dbReference>
<keyword evidence="4" id="KW-0325">Glycoprotein</keyword>
<name>A0A1I8JAF9_9PLAT</name>
<feature type="region of interest" description="Disordered" evidence="6">
    <location>
        <begin position="196"/>
        <end position="230"/>
    </location>
</feature>
<dbReference type="SUPFAM" id="SSF49313">
    <property type="entry name" value="Cadherin-like"/>
    <property type="match status" value="2"/>
</dbReference>
<keyword evidence="3" id="KW-0472">Membrane</keyword>
<dbReference type="GO" id="GO:0005886">
    <property type="term" value="C:plasma membrane"/>
    <property type="evidence" value="ECO:0007669"/>
    <property type="project" value="TreeGrafter"/>
</dbReference>
<proteinExistence type="predicted"/>
<evidence type="ECO:0000256" key="4">
    <source>
        <dbReference type="ARBA" id="ARBA00023180"/>
    </source>
</evidence>
<evidence type="ECO:0000256" key="5">
    <source>
        <dbReference type="PROSITE-ProRule" id="PRU00043"/>
    </source>
</evidence>
<evidence type="ECO:0000313" key="8">
    <source>
        <dbReference type="Proteomes" id="UP000095280"/>
    </source>
</evidence>
<keyword evidence="3" id="KW-1133">Transmembrane helix</keyword>
<evidence type="ECO:0000259" key="7">
    <source>
        <dbReference type="PROSITE" id="PS50268"/>
    </source>
</evidence>
<evidence type="ECO:0000256" key="6">
    <source>
        <dbReference type="SAM" id="MobiDB-lite"/>
    </source>
</evidence>
<protein>
    <submittedName>
        <fullName evidence="9">Cadherin domain-containing protein</fullName>
    </submittedName>
</protein>
<feature type="compositionally biased region" description="Gly residues" evidence="6">
    <location>
        <begin position="1"/>
        <end position="11"/>
    </location>
</feature>
<keyword evidence="2" id="KW-0812">Transmembrane</keyword>
<dbReference type="PANTHER" id="PTHR24028">
    <property type="entry name" value="CADHERIN-87A"/>
    <property type="match status" value="1"/>
</dbReference>
<dbReference type="PANTHER" id="PTHR24028:SF328">
    <property type="entry name" value="CADHERIN-3"/>
    <property type="match status" value="1"/>
</dbReference>
<dbReference type="SMART" id="SM00112">
    <property type="entry name" value="CA"/>
    <property type="match status" value="2"/>
</dbReference>
<accession>A0A1I8JAF9</accession>
<keyword evidence="5" id="KW-0106">Calcium</keyword>
<sequence length="359" mass="39124">DDGSGGVGGSVPGRQHRNGANKFQIDSHGRLTLRDELDRELESEYHLRIGVSDGVHPARSNVFYLTVEIGDVNDTPPRFIFPDPERRVNRVNISSTLTPRSLVAKIDARDDDAGKNGNVTYRLLPTSTATGAGQSGPDDSEHFELEPVTGHLLVRENLRPFAGRLFMLRIEAADAGRDRQLKRDTLLQVAVKNDSFASSSSSSSSAAARPFPPSLSGGGGDKTAAEAADTETVAAFPRKCPGRRCCWCPVDPSELMKMDPARAYESLTMKTQHHTGRSEQTGYPASSIPLALKKNYRQQQRQQQQHQQYEKCDDEPAAAAAAALNQQRMSRTSRTDLAKLGICGLDDLGKQQTLSAVLL</sequence>
<dbReference type="Pfam" id="PF00028">
    <property type="entry name" value="Cadherin"/>
    <property type="match status" value="2"/>
</dbReference>
<keyword evidence="8" id="KW-1185">Reference proteome</keyword>
<feature type="compositionally biased region" description="Low complexity" evidence="6">
    <location>
        <begin position="196"/>
        <end position="209"/>
    </location>
</feature>
<evidence type="ECO:0000313" key="9">
    <source>
        <dbReference type="WBParaSite" id="maker-uti_cns_0046468-snap-gene-0.5-mRNA-1"/>
    </source>
</evidence>
<dbReference type="GO" id="GO:0005509">
    <property type="term" value="F:calcium ion binding"/>
    <property type="evidence" value="ECO:0007669"/>
    <property type="project" value="UniProtKB-UniRule"/>
</dbReference>
<dbReference type="Gene3D" id="2.60.40.60">
    <property type="entry name" value="Cadherins"/>
    <property type="match status" value="2"/>
</dbReference>
<organism evidence="8 9">
    <name type="scientific">Macrostomum lignano</name>
    <dbReference type="NCBI Taxonomy" id="282301"/>
    <lineage>
        <taxon>Eukaryota</taxon>
        <taxon>Metazoa</taxon>
        <taxon>Spiralia</taxon>
        <taxon>Lophotrochozoa</taxon>
        <taxon>Platyhelminthes</taxon>
        <taxon>Rhabditophora</taxon>
        <taxon>Macrostomorpha</taxon>
        <taxon>Macrostomida</taxon>
        <taxon>Macrostomidae</taxon>
        <taxon>Macrostomum</taxon>
    </lineage>
</organism>
<evidence type="ECO:0000256" key="1">
    <source>
        <dbReference type="ARBA" id="ARBA00004167"/>
    </source>
</evidence>
<dbReference type="WBParaSite" id="maker-uti_cns_0046468-snap-gene-0.5-mRNA-1">
    <property type="protein sequence ID" value="maker-uti_cns_0046468-snap-gene-0.5-mRNA-1"/>
    <property type="gene ID" value="maker-uti_cns_0046468-snap-gene-0.5"/>
</dbReference>
<comment type="subcellular location">
    <subcellularLocation>
        <location evidence="1">Membrane</location>
        <topology evidence="1">Single-pass membrane protein</topology>
    </subcellularLocation>
</comment>